<dbReference type="AlphaFoldDB" id="A0A8J5I834"/>
<dbReference type="PANTHER" id="PTHR35702">
    <property type="entry name" value="EXPRESSED PROTEIN"/>
    <property type="match status" value="1"/>
</dbReference>
<reference evidence="2 3" key="1">
    <citation type="submission" date="2020-08" db="EMBL/GenBank/DDBJ databases">
        <title>Plant Genome Project.</title>
        <authorList>
            <person name="Zhang R.-G."/>
        </authorList>
    </citation>
    <scope>NUCLEOTIDE SEQUENCE [LARGE SCALE GENOMIC DNA]</scope>
    <source>
        <tissue evidence="2">Rhizome</tissue>
    </source>
</reference>
<organism evidence="2 3">
    <name type="scientific">Zingiber officinale</name>
    <name type="common">Ginger</name>
    <name type="synonym">Amomum zingiber</name>
    <dbReference type="NCBI Taxonomy" id="94328"/>
    <lineage>
        <taxon>Eukaryota</taxon>
        <taxon>Viridiplantae</taxon>
        <taxon>Streptophyta</taxon>
        <taxon>Embryophyta</taxon>
        <taxon>Tracheophyta</taxon>
        <taxon>Spermatophyta</taxon>
        <taxon>Magnoliopsida</taxon>
        <taxon>Liliopsida</taxon>
        <taxon>Zingiberales</taxon>
        <taxon>Zingiberaceae</taxon>
        <taxon>Zingiber</taxon>
    </lineage>
</organism>
<sequence length="208" mass="22578">MNLQKSRVRLLLIVVGLIALSMTAEKFREFVGEEIASKSGKFTFLNCFDMGSGSLACVAKEGVKLYVYNIRNAHVERAREQATQITLTEAVTGGLRAGVAAKQAQKAGKKAAKEASRKAERITGPIISSGWDLFEAIYFGGTMTEGFLRGTGTLIGTYAGGFHGEQRLGRFGYLMGSQIGSWVGGRIGLMLYDIVYGLDYLINFARPD</sequence>
<dbReference type="Proteomes" id="UP000734854">
    <property type="component" value="Unassembled WGS sequence"/>
</dbReference>
<feature type="signal peptide" evidence="1">
    <location>
        <begin position="1"/>
        <end position="23"/>
    </location>
</feature>
<accession>A0A8J5I834</accession>
<evidence type="ECO:0000256" key="1">
    <source>
        <dbReference type="SAM" id="SignalP"/>
    </source>
</evidence>
<gene>
    <name evidence="2" type="ORF">ZIOFF_003132</name>
</gene>
<keyword evidence="3" id="KW-1185">Reference proteome</keyword>
<protein>
    <submittedName>
        <fullName evidence="2">Uncharacterized protein</fullName>
    </submittedName>
</protein>
<comment type="caution">
    <text evidence="2">The sequence shown here is derived from an EMBL/GenBank/DDBJ whole genome shotgun (WGS) entry which is preliminary data.</text>
</comment>
<dbReference type="OrthoDB" id="1906723at2759"/>
<proteinExistence type="predicted"/>
<keyword evidence="1" id="KW-0732">Signal</keyword>
<evidence type="ECO:0000313" key="2">
    <source>
        <dbReference type="EMBL" id="KAG6538029.1"/>
    </source>
</evidence>
<dbReference type="EMBL" id="JACMSC010000001">
    <property type="protein sequence ID" value="KAG6538029.1"/>
    <property type="molecule type" value="Genomic_DNA"/>
</dbReference>
<dbReference type="PANTHER" id="PTHR35702:SF1">
    <property type="entry name" value="EXPRESSED PROTEIN"/>
    <property type="match status" value="1"/>
</dbReference>
<evidence type="ECO:0000313" key="3">
    <source>
        <dbReference type="Proteomes" id="UP000734854"/>
    </source>
</evidence>
<name>A0A8J5I834_ZINOF</name>
<feature type="chain" id="PRO_5035243846" evidence="1">
    <location>
        <begin position="24"/>
        <end position="208"/>
    </location>
</feature>